<evidence type="ECO:0000259" key="23">
    <source>
        <dbReference type="PROSITE" id="PS50950"/>
    </source>
</evidence>
<evidence type="ECO:0000256" key="4">
    <source>
        <dbReference type="ARBA" id="ARBA00022491"/>
    </source>
</evidence>
<evidence type="ECO:0000256" key="7">
    <source>
        <dbReference type="ARBA" id="ARBA00022691"/>
    </source>
</evidence>
<keyword evidence="8" id="KW-0479">Metal-binding</keyword>
<keyword evidence="17" id="KW-0539">Nucleus</keyword>
<dbReference type="Pfam" id="PF18358">
    <property type="entry name" value="Tudor_4"/>
    <property type="match status" value="1"/>
</dbReference>
<evidence type="ECO:0008006" key="27">
    <source>
        <dbReference type="Google" id="ProtNLM"/>
    </source>
</evidence>
<evidence type="ECO:0000256" key="1">
    <source>
        <dbReference type="ARBA" id="ARBA00004123"/>
    </source>
</evidence>
<dbReference type="GO" id="GO:0070828">
    <property type="term" value="P:heterochromatin organization"/>
    <property type="evidence" value="ECO:0007669"/>
    <property type="project" value="TreeGrafter"/>
</dbReference>
<dbReference type="Gene3D" id="3.30.890.10">
    <property type="entry name" value="Methyl-cpg-binding Protein 2, Chain A"/>
    <property type="match status" value="1"/>
</dbReference>
<keyword evidence="26" id="KW-1185">Reference proteome</keyword>
<dbReference type="PANTHER" id="PTHR46024:SF1">
    <property type="entry name" value="HISTONE-LYSINE N-METHYLTRANSFERASE EGGLESS"/>
    <property type="match status" value="1"/>
</dbReference>
<dbReference type="GO" id="GO:0046974">
    <property type="term" value="F:histone H3K9 methyltransferase activity"/>
    <property type="evidence" value="ECO:0007669"/>
    <property type="project" value="TreeGrafter"/>
</dbReference>
<dbReference type="InterPro" id="IPR006612">
    <property type="entry name" value="THAP_Znf"/>
</dbReference>
<keyword evidence="11" id="KW-0862">Zinc</keyword>
<dbReference type="PROSITE" id="PS50280">
    <property type="entry name" value="SET"/>
    <property type="match status" value="1"/>
</dbReference>
<dbReference type="Pfam" id="PF05033">
    <property type="entry name" value="Pre-SET"/>
    <property type="match status" value="1"/>
</dbReference>
<keyword evidence="5" id="KW-0489">Methyltransferase</keyword>
<keyword evidence="15 18" id="KW-0238">DNA-binding</keyword>
<evidence type="ECO:0000259" key="22">
    <source>
        <dbReference type="PROSITE" id="PS50868"/>
    </source>
</evidence>
<keyword evidence="3" id="KW-0158">Chromosome</keyword>
<proteinExistence type="predicted"/>
<keyword evidence="10 18" id="KW-0863">Zinc-finger</keyword>
<dbReference type="CTD" id="37962"/>
<organism evidence="25 26">
    <name type="scientific">Varroa destructor</name>
    <name type="common">Honeybee mite</name>
    <dbReference type="NCBI Taxonomy" id="109461"/>
    <lineage>
        <taxon>Eukaryota</taxon>
        <taxon>Metazoa</taxon>
        <taxon>Ecdysozoa</taxon>
        <taxon>Arthropoda</taxon>
        <taxon>Chelicerata</taxon>
        <taxon>Arachnida</taxon>
        <taxon>Acari</taxon>
        <taxon>Parasitiformes</taxon>
        <taxon>Mesostigmata</taxon>
        <taxon>Gamasina</taxon>
        <taxon>Dermanyssoidea</taxon>
        <taxon>Varroidae</taxon>
        <taxon>Varroa</taxon>
    </lineage>
</organism>
<dbReference type="PROSITE" id="PS50868">
    <property type="entry name" value="POST_SET"/>
    <property type="match status" value="1"/>
</dbReference>
<feature type="domain" description="MBD" evidence="24">
    <location>
        <begin position="662"/>
        <end position="728"/>
    </location>
</feature>
<dbReference type="EnsemblMetazoa" id="XM_022804518">
    <property type="protein sequence ID" value="XP_022660253"/>
    <property type="gene ID" value="LOC111249984"/>
</dbReference>
<keyword evidence="6" id="KW-0808">Transferase</keyword>
<accession>A0A7M7K4B6</accession>
<dbReference type="InterPro" id="IPR001214">
    <property type="entry name" value="SET_dom"/>
</dbReference>
<name>A0A7M7K4B6_VARDE</name>
<feature type="region of interest" description="Disordered" evidence="19">
    <location>
        <begin position="550"/>
        <end position="615"/>
    </location>
</feature>
<dbReference type="CDD" id="cd00122">
    <property type="entry name" value="MBD"/>
    <property type="match status" value="1"/>
</dbReference>
<dbReference type="Pfam" id="PF05485">
    <property type="entry name" value="THAP"/>
    <property type="match status" value="1"/>
</dbReference>
<dbReference type="InterPro" id="IPR003616">
    <property type="entry name" value="Post-SET_dom"/>
</dbReference>
<dbReference type="InterPro" id="IPR041291">
    <property type="entry name" value="TUDOR_5"/>
</dbReference>
<evidence type="ECO:0000256" key="6">
    <source>
        <dbReference type="ARBA" id="ARBA00022679"/>
    </source>
</evidence>
<dbReference type="InterPro" id="IPR001739">
    <property type="entry name" value="Methyl_CpG_DNA-bd"/>
</dbReference>
<dbReference type="Proteomes" id="UP000594260">
    <property type="component" value="Unplaced"/>
</dbReference>
<dbReference type="KEGG" id="vde:111249984"/>
<feature type="compositionally biased region" description="Polar residues" evidence="19">
    <location>
        <begin position="249"/>
        <end position="263"/>
    </location>
</feature>
<feature type="domain" description="THAP-type" evidence="23">
    <location>
        <begin position="28"/>
        <end position="104"/>
    </location>
</feature>
<keyword evidence="14" id="KW-0175">Coiled coil</keyword>
<evidence type="ECO:0000256" key="2">
    <source>
        <dbReference type="ARBA" id="ARBA00004286"/>
    </source>
</evidence>
<evidence type="ECO:0000313" key="25">
    <source>
        <dbReference type="EnsemblMetazoa" id="XP_022660253"/>
    </source>
</evidence>
<dbReference type="SUPFAM" id="SSF54171">
    <property type="entry name" value="DNA-binding domain"/>
    <property type="match status" value="1"/>
</dbReference>
<dbReference type="AlphaFoldDB" id="A0A7M7K4B6"/>
<dbReference type="CDD" id="cd20382">
    <property type="entry name" value="Tudor_SETDB1_rpt1"/>
    <property type="match status" value="1"/>
</dbReference>
<dbReference type="OrthoDB" id="5792673at2759"/>
<evidence type="ECO:0000313" key="26">
    <source>
        <dbReference type="Proteomes" id="UP000594260"/>
    </source>
</evidence>
<reference evidence="25" key="1">
    <citation type="submission" date="2021-01" db="UniProtKB">
        <authorList>
            <consortium name="EnsemblMetazoa"/>
        </authorList>
    </citation>
    <scope>IDENTIFICATION</scope>
</reference>
<dbReference type="SUPFAM" id="SSF82199">
    <property type="entry name" value="SET domain"/>
    <property type="match status" value="1"/>
</dbReference>
<evidence type="ECO:0000256" key="15">
    <source>
        <dbReference type="ARBA" id="ARBA00023125"/>
    </source>
</evidence>
<dbReference type="InterPro" id="IPR046341">
    <property type="entry name" value="SET_dom_sf"/>
</dbReference>
<evidence type="ECO:0000256" key="9">
    <source>
        <dbReference type="ARBA" id="ARBA00022737"/>
    </source>
</evidence>
<dbReference type="GO" id="GO:0003677">
    <property type="term" value="F:DNA binding"/>
    <property type="evidence" value="ECO:0007669"/>
    <property type="project" value="UniProtKB-UniRule"/>
</dbReference>
<protein>
    <recommendedName>
        <fullName evidence="27">Histone-lysine N-methyltransferase eggless</fullName>
    </recommendedName>
</protein>
<evidence type="ECO:0000259" key="24">
    <source>
        <dbReference type="PROSITE" id="PS50982"/>
    </source>
</evidence>
<dbReference type="GO" id="GO:0010629">
    <property type="term" value="P:negative regulation of gene expression"/>
    <property type="evidence" value="ECO:0007669"/>
    <property type="project" value="TreeGrafter"/>
</dbReference>
<dbReference type="GO" id="GO:0005694">
    <property type="term" value="C:chromosome"/>
    <property type="evidence" value="ECO:0007669"/>
    <property type="project" value="UniProtKB-SubCell"/>
</dbReference>
<dbReference type="GO" id="GO:0008270">
    <property type="term" value="F:zinc ion binding"/>
    <property type="evidence" value="ECO:0007669"/>
    <property type="project" value="UniProtKB-KW"/>
</dbReference>
<evidence type="ECO:0000256" key="5">
    <source>
        <dbReference type="ARBA" id="ARBA00022603"/>
    </source>
</evidence>
<evidence type="ECO:0000256" key="16">
    <source>
        <dbReference type="ARBA" id="ARBA00023163"/>
    </source>
</evidence>
<keyword evidence="16" id="KW-0804">Transcription</keyword>
<dbReference type="InterPro" id="IPR007728">
    <property type="entry name" value="Pre-SET_dom"/>
</dbReference>
<feature type="compositionally biased region" description="Basic and acidic residues" evidence="19">
    <location>
        <begin position="558"/>
        <end position="568"/>
    </location>
</feature>
<dbReference type="CDD" id="cd10517">
    <property type="entry name" value="SET_SETDB1"/>
    <property type="match status" value="1"/>
</dbReference>
<dbReference type="SMART" id="SM00317">
    <property type="entry name" value="SET"/>
    <property type="match status" value="1"/>
</dbReference>
<feature type="region of interest" description="Disordered" evidence="19">
    <location>
        <begin position="240"/>
        <end position="263"/>
    </location>
</feature>
<dbReference type="FunCoup" id="A0A7M7K4B6">
    <property type="interactions" value="1390"/>
</dbReference>
<sequence>MNKIKPDLPPLRRDRMWDLIEGEVSMDMNAECAVVNCSHTLRTHPQIKFYLFPTNPTERVIWSCLLGRIEFDNGPWVPSSGACVCQKHFLGERRLKVPDLGQYFPCIFPAIRIADTLPLNYKRARNARHSGYYIHHTSKTDQKRTSIIVQKAEMPEPDPELDGLTWDELEEVMYESIYKPSVTKMHVLAAELKCDFTKRMEKLTEISRRLDATRIDLDLQRQINVVKSYEILARNTFTHAGSLTGGAQGDTSHSASKMTQKSAPISLATKTGAGGSAQRQQQRTQRKPMIDVRMPSIVKDTRFTKLTPLKINQTVFVLEGRKTDAWGKGTVTKAVDYDHDSVKVRVEGAETEKSFSLGQVAYSSPHSMQLQLGSRIVSQYVPDKQFYAGVVIEYPKWQNRHRYLILFEDGYWQYSEPSNMYLICKQTSMPWSHVNQPIVPFLKKHFSTTEHALLRASVGQMVHAEREKQFFLAKVMAVDGNLLKLAFRHYGDTFATEWIYAGSHRLKDVFEHLSQTNKSKHKIARRKTGKKGQPYLEFADDTLDVIELSDNEEEENKDPEKDTDKDSNNDSNGEDETEIGSEGGNSDGRTRKNTARKSTAISKLHHVQAGTLRMPKNISKADLGLQGSIERVKVQPVHSQIPFVVHNCSRNCIHPDDDPLKFTSVSPYVMPYFVGWTRHEGWLRKKGLVIYRAPCGRMMRSQRDVMDYLIMTESKLTVDQFCFESGFDPFAVWKPSVANYFQEDITKGTEFYPISLVNGVDSHDDRDSVPYWPERRPTKAVEKVMRLDEDFLPCCTCEDDCLDRNTCECQRQTVNMSDAQGEINRHAGYTFRSLSEPLVTGVFECNSRCACSKRCVNRVAQNGIQLRLQLFKTERKGYGVRTLHDIPKGRFICTYAGTILTDIEADESGQDTYFAELDYIDNVVKHKEGYESQVEEDIEDIDDEMDAIGLETTTGSGSSISAAASVAAGVTSNGKKKLDADGLRQLYFGKEESYVMDALTGGNIGRYFNHCCEPNMFVQNVFVDTHDLRFPWVAFFAERNISAGEELTWDYMYEVDSVPGKSLRCYCGMPNCRKRLL</sequence>
<keyword evidence="7" id="KW-0949">S-adenosyl-L-methionine</keyword>
<dbReference type="OMA" id="PDETICI"/>
<feature type="region of interest" description="Disordered" evidence="19">
    <location>
        <begin position="268"/>
        <end position="287"/>
    </location>
</feature>
<feature type="domain" description="SET" evidence="20">
    <location>
        <begin position="866"/>
        <end position="1052"/>
    </location>
</feature>
<dbReference type="Gene3D" id="2.170.270.10">
    <property type="entry name" value="SET domain"/>
    <property type="match status" value="1"/>
</dbReference>
<dbReference type="InterPro" id="IPR041292">
    <property type="entry name" value="Tudor_4"/>
</dbReference>
<keyword evidence="9" id="KW-0677">Repeat</keyword>
<evidence type="ECO:0000256" key="8">
    <source>
        <dbReference type="ARBA" id="ARBA00022723"/>
    </source>
</evidence>
<dbReference type="PANTHER" id="PTHR46024">
    <property type="entry name" value="HISTONE-LYSINE N-METHYLTRANSFERASE EGGLESS"/>
    <property type="match status" value="1"/>
</dbReference>
<dbReference type="InterPro" id="IPR051516">
    <property type="entry name" value="SETDB_methyltransferase"/>
</dbReference>
<evidence type="ECO:0000256" key="12">
    <source>
        <dbReference type="ARBA" id="ARBA00022853"/>
    </source>
</evidence>
<dbReference type="Pfam" id="PF01429">
    <property type="entry name" value="MBD"/>
    <property type="match status" value="1"/>
</dbReference>
<feature type="domain" description="Post-SET" evidence="22">
    <location>
        <begin position="1061"/>
        <end position="1077"/>
    </location>
</feature>
<dbReference type="Pfam" id="PF18359">
    <property type="entry name" value="Tudor_5"/>
    <property type="match status" value="1"/>
</dbReference>
<dbReference type="SUPFAM" id="SSF57716">
    <property type="entry name" value="Glucocorticoid receptor-like (DNA-binding domain)"/>
    <property type="match status" value="1"/>
</dbReference>
<dbReference type="RefSeq" id="XP_022660253.1">
    <property type="nucleotide sequence ID" value="XM_022804518.1"/>
</dbReference>
<evidence type="ECO:0000256" key="3">
    <source>
        <dbReference type="ARBA" id="ARBA00022454"/>
    </source>
</evidence>
<keyword evidence="13" id="KW-0805">Transcription regulation</keyword>
<dbReference type="InParanoid" id="A0A7M7K4B6"/>
<dbReference type="PROSITE" id="PS50950">
    <property type="entry name" value="ZF_THAP"/>
    <property type="match status" value="1"/>
</dbReference>
<dbReference type="SMART" id="SM00468">
    <property type="entry name" value="PreSET"/>
    <property type="match status" value="1"/>
</dbReference>
<keyword evidence="4" id="KW-0678">Repressor</keyword>
<feature type="domain" description="Pre-SET" evidence="21">
    <location>
        <begin position="793"/>
        <end position="863"/>
    </location>
</feature>
<dbReference type="CDD" id="cd21181">
    <property type="entry name" value="Tudor_SETDB1_rpt2"/>
    <property type="match status" value="1"/>
</dbReference>
<evidence type="ECO:0000256" key="17">
    <source>
        <dbReference type="ARBA" id="ARBA00023242"/>
    </source>
</evidence>
<dbReference type="Gene3D" id="2.30.30.140">
    <property type="match status" value="2"/>
</dbReference>
<dbReference type="GO" id="GO:0005634">
    <property type="term" value="C:nucleus"/>
    <property type="evidence" value="ECO:0007669"/>
    <property type="project" value="UniProtKB-SubCell"/>
</dbReference>
<dbReference type="Pfam" id="PF00856">
    <property type="entry name" value="SET"/>
    <property type="match status" value="1"/>
</dbReference>
<dbReference type="PROSITE" id="PS50867">
    <property type="entry name" value="PRE_SET"/>
    <property type="match status" value="1"/>
</dbReference>
<dbReference type="GeneID" id="111249984"/>
<comment type="subcellular location">
    <subcellularLocation>
        <location evidence="2">Chromosome</location>
    </subcellularLocation>
    <subcellularLocation>
        <location evidence="1">Nucleus</location>
    </subcellularLocation>
</comment>
<dbReference type="GO" id="GO:0032259">
    <property type="term" value="P:methylation"/>
    <property type="evidence" value="ECO:0007669"/>
    <property type="project" value="UniProtKB-KW"/>
</dbReference>
<evidence type="ECO:0000256" key="11">
    <source>
        <dbReference type="ARBA" id="ARBA00022833"/>
    </source>
</evidence>
<evidence type="ECO:0000256" key="18">
    <source>
        <dbReference type="PROSITE-ProRule" id="PRU00309"/>
    </source>
</evidence>
<keyword evidence="12" id="KW-0156">Chromatin regulator</keyword>
<evidence type="ECO:0000259" key="20">
    <source>
        <dbReference type="PROSITE" id="PS50280"/>
    </source>
</evidence>
<evidence type="ECO:0000259" key="21">
    <source>
        <dbReference type="PROSITE" id="PS50867"/>
    </source>
</evidence>
<evidence type="ECO:0000256" key="10">
    <source>
        <dbReference type="ARBA" id="ARBA00022771"/>
    </source>
</evidence>
<evidence type="ECO:0000256" key="19">
    <source>
        <dbReference type="SAM" id="MobiDB-lite"/>
    </source>
</evidence>
<evidence type="ECO:0000256" key="14">
    <source>
        <dbReference type="ARBA" id="ARBA00023054"/>
    </source>
</evidence>
<dbReference type="InterPro" id="IPR016177">
    <property type="entry name" value="DNA-bd_dom_sf"/>
</dbReference>
<dbReference type="PROSITE" id="PS50982">
    <property type="entry name" value="MBD"/>
    <property type="match status" value="1"/>
</dbReference>
<evidence type="ECO:0000256" key="13">
    <source>
        <dbReference type="ARBA" id="ARBA00023015"/>
    </source>
</evidence>